<dbReference type="PANTHER" id="PTHR37418">
    <property type="entry name" value="3-KETO-5-AMINOHEXANOATE CLEAVAGE ENZYME-RELATED"/>
    <property type="match status" value="1"/>
</dbReference>
<reference evidence="5 6" key="1">
    <citation type="submission" date="2016-10" db="EMBL/GenBank/DDBJ databases">
        <authorList>
            <person name="de Groot N.N."/>
        </authorList>
    </citation>
    <scope>NUCLEOTIDE SEQUENCE [LARGE SCALE GENOMIC DNA]</scope>
    <source>
        <strain evidence="5 6">DSM 21650</strain>
    </source>
</reference>
<dbReference type="EMBL" id="FNQE01000004">
    <property type="protein sequence ID" value="SDY67473.1"/>
    <property type="molecule type" value="Genomic_DNA"/>
</dbReference>
<organism evidence="5 6">
    <name type="scientific">Proteiniborus ethanoligenes</name>
    <dbReference type="NCBI Taxonomy" id="415015"/>
    <lineage>
        <taxon>Bacteria</taxon>
        <taxon>Bacillati</taxon>
        <taxon>Bacillota</taxon>
        <taxon>Clostridia</taxon>
        <taxon>Eubacteriales</taxon>
        <taxon>Proteiniborus</taxon>
    </lineage>
</organism>
<name>A0A1H3LSY4_9FIRM</name>
<dbReference type="PANTHER" id="PTHR37418:SF2">
    <property type="entry name" value="3-KETO-5-AMINOHEXANOATE CLEAVAGE ENZYME"/>
    <property type="match status" value="1"/>
</dbReference>
<dbReference type="GO" id="GO:0043720">
    <property type="term" value="F:3-keto-5-aminohexanoate cleavage activity"/>
    <property type="evidence" value="ECO:0007669"/>
    <property type="project" value="InterPro"/>
</dbReference>
<dbReference type="Pfam" id="PF05853">
    <property type="entry name" value="BKACE"/>
    <property type="match status" value="1"/>
</dbReference>
<gene>
    <name evidence="5" type="ORF">SAMN05660462_00628</name>
</gene>
<protein>
    <submittedName>
        <fullName evidence="5">3-keto-5-aminohexanoate cleavage enzyme</fullName>
    </submittedName>
</protein>
<dbReference type="Gene3D" id="3.20.20.70">
    <property type="entry name" value="Aldolase class I"/>
    <property type="match status" value="1"/>
</dbReference>
<evidence type="ECO:0000256" key="2">
    <source>
        <dbReference type="ARBA" id="ARBA00022679"/>
    </source>
</evidence>
<keyword evidence="3" id="KW-0479">Metal-binding</keyword>
<keyword evidence="6" id="KW-1185">Reference proteome</keyword>
<evidence type="ECO:0000256" key="1">
    <source>
        <dbReference type="ARBA" id="ARBA00001947"/>
    </source>
</evidence>
<keyword evidence="4" id="KW-0862">Zinc</keyword>
<evidence type="ECO:0000256" key="4">
    <source>
        <dbReference type="ARBA" id="ARBA00022833"/>
    </source>
</evidence>
<evidence type="ECO:0000313" key="5">
    <source>
        <dbReference type="EMBL" id="SDY67473.1"/>
    </source>
</evidence>
<dbReference type="STRING" id="415015.SAMN05660462_00628"/>
<evidence type="ECO:0000313" key="6">
    <source>
        <dbReference type="Proteomes" id="UP000198625"/>
    </source>
</evidence>
<dbReference type="Proteomes" id="UP000198625">
    <property type="component" value="Unassembled WGS sequence"/>
</dbReference>
<dbReference type="RefSeq" id="WP_091727081.1">
    <property type="nucleotide sequence ID" value="NZ_FNQE01000004.1"/>
</dbReference>
<comment type="cofactor">
    <cofactor evidence="1">
        <name>Zn(2+)</name>
        <dbReference type="ChEBI" id="CHEBI:29105"/>
    </cofactor>
</comment>
<dbReference type="InterPro" id="IPR011005">
    <property type="entry name" value="Dihydropteroate_synth-like_sf"/>
</dbReference>
<dbReference type="InterPro" id="IPR008567">
    <property type="entry name" value="BKACE"/>
</dbReference>
<accession>A0A1H3LSY4</accession>
<dbReference type="GO" id="GO:0046872">
    <property type="term" value="F:metal ion binding"/>
    <property type="evidence" value="ECO:0007669"/>
    <property type="project" value="UniProtKB-KW"/>
</dbReference>
<proteinExistence type="predicted"/>
<evidence type="ECO:0000256" key="3">
    <source>
        <dbReference type="ARBA" id="ARBA00022723"/>
    </source>
</evidence>
<dbReference type="OrthoDB" id="63399at2"/>
<dbReference type="InterPro" id="IPR013785">
    <property type="entry name" value="Aldolase_TIM"/>
</dbReference>
<dbReference type="SUPFAM" id="SSF51717">
    <property type="entry name" value="Dihydropteroate synthetase-like"/>
    <property type="match status" value="1"/>
</dbReference>
<dbReference type="AlphaFoldDB" id="A0A1H3LSY4"/>
<sequence>MEKVIISAALTGVSTFREQTPYVPITPEEIADQAYESWKAGASIVHIHVREEDGTPSMNFEKFEKTVKLIRERCDVVINLTTSGGIGLTDEVRIRPFYELKPEIASYDAGTMNWQHRTVFENRPEFLEKLAKRMKEVNVKPEVEIFDTGMIYNTMYYASKGLIDDPIYFQFVLGAPGGMTATVKNLLHLKESIPEGSIWSAFGIGKGHLPIMYATLALGGNIRVGLEDNIYYSKGVLAKSNAELVERAVRVVKEFGKQPATPDEAREILKLRK</sequence>
<keyword evidence="2" id="KW-0808">Transferase</keyword>